<keyword evidence="1 6" id="KW-0963">Cytoplasm</keyword>
<feature type="region of interest" description="Disordered" evidence="7">
    <location>
        <begin position="276"/>
        <end position="299"/>
    </location>
</feature>
<sequence>MGLSAYPFGKSGPAGGQWKSAGLPPDAETRPGRKKIQAKWMYDAAGNLDKNHLVEAYAPLVKRIAYHLMAKLPASVQMDDLIQNGMMGLLDAISRYEDGLGAQFETYAVQRIRGAMLDGLRENDWLPRSMRRDMRRIESAVHELEQRNGRQPSEAELAELLGMPLAEYQRMLQDARGYQLVHFEDFTDGEGEDYFERHLGEHESNPADILEKADMRNALVRAIEDLPEREKLMMALYYDEELNLREIGEVLGVSESRVCQLHSQAVARLRSRIVGTARPAGATTGARRGRPPKNPPSGG</sequence>
<reference evidence="11" key="1">
    <citation type="submission" date="2017-01" db="EMBL/GenBank/DDBJ databases">
        <authorList>
            <person name="Varghese N."/>
            <person name="Submissions S."/>
        </authorList>
    </citation>
    <scope>NUCLEOTIDE SEQUENCE [LARGE SCALE GENOMIC DNA]</scope>
    <source>
        <strain evidence="11">ATCC 51758</strain>
    </source>
</reference>
<feature type="domain" description="RNA polymerase sigma-70" evidence="9">
    <location>
        <begin position="243"/>
        <end position="269"/>
    </location>
</feature>
<dbReference type="Pfam" id="PF04542">
    <property type="entry name" value="Sigma70_r2"/>
    <property type="match status" value="1"/>
</dbReference>
<dbReference type="NCBIfam" id="NF005413">
    <property type="entry name" value="PRK06986.1"/>
    <property type="match status" value="1"/>
</dbReference>
<dbReference type="SUPFAM" id="SSF88946">
    <property type="entry name" value="Sigma2 domain of RNA polymerase sigma factors"/>
    <property type="match status" value="1"/>
</dbReference>
<dbReference type="NCBIfam" id="TIGR02937">
    <property type="entry name" value="sigma70-ECF"/>
    <property type="match status" value="1"/>
</dbReference>
<organism evidence="10 11">
    <name type="scientific">Aromatoleum tolulyticum</name>
    <dbReference type="NCBI Taxonomy" id="34027"/>
    <lineage>
        <taxon>Bacteria</taxon>
        <taxon>Pseudomonadati</taxon>
        <taxon>Pseudomonadota</taxon>
        <taxon>Betaproteobacteria</taxon>
        <taxon>Rhodocyclales</taxon>
        <taxon>Rhodocyclaceae</taxon>
        <taxon>Aromatoleum</taxon>
    </lineage>
</organism>
<dbReference type="InterPro" id="IPR013324">
    <property type="entry name" value="RNA_pol_sigma_r3/r4-like"/>
</dbReference>
<keyword evidence="11" id="KW-1185">Reference proteome</keyword>
<keyword evidence="2 6" id="KW-0805">Transcription regulation</keyword>
<dbReference type="SUPFAM" id="SSF88659">
    <property type="entry name" value="Sigma3 and sigma4 domains of RNA polymerase sigma factors"/>
    <property type="match status" value="2"/>
</dbReference>
<evidence type="ECO:0000256" key="6">
    <source>
        <dbReference type="HAMAP-Rule" id="MF_00962"/>
    </source>
</evidence>
<evidence type="ECO:0000313" key="10">
    <source>
        <dbReference type="EMBL" id="SIQ32591.1"/>
    </source>
</evidence>
<dbReference type="Gene3D" id="1.10.1740.10">
    <property type="match status" value="1"/>
</dbReference>
<dbReference type="HAMAP" id="MF_00962">
    <property type="entry name" value="Sigma70_FliA"/>
    <property type="match status" value="1"/>
</dbReference>
<proteinExistence type="inferred from homology"/>
<name>A0A1N6RUW9_9RHOO</name>
<protein>
    <recommendedName>
        <fullName evidence="6">RNA polymerase sigma factor FliA</fullName>
    </recommendedName>
    <alternativeName>
        <fullName evidence="6">RNA polymerase sigma factor for flagellar operon</fullName>
    </alternativeName>
    <alternativeName>
        <fullName evidence="6">Sigma F</fullName>
    </alternativeName>
    <alternativeName>
        <fullName evidence="6">Sigma-28</fullName>
    </alternativeName>
</protein>
<dbReference type="GO" id="GO:0016987">
    <property type="term" value="F:sigma factor activity"/>
    <property type="evidence" value="ECO:0007669"/>
    <property type="project" value="UniProtKB-UniRule"/>
</dbReference>
<accession>A0A1N6RUW9</accession>
<evidence type="ECO:0000256" key="5">
    <source>
        <dbReference type="ARBA" id="ARBA00023163"/>
    </source>
</evidence>
<dbReference type="GO" id="GO:0006352">
    <property type="term" value="P:DNA-templated transcription initiation"/>
    <property type="evidence" value="ECO:0007669"/>
    <property type="project" value="UniProtKB-UniRule"/>
</dbReference>
<dbReference type="Gene3D" id="1.20.140.160">
    <property type="match status" value="1"/>
</dbReference>
<dbReference type="PRINTS" id="PR00046">
    <property type="entry name" value="SIGMA70FCT"/>
</dbReference>
<keyword evidence="4 6" id="KW-0238">DNA-binding</keyword>
<dbReference type="InterPro" id="IPR013325">
    <property type="entry name" value="RNA_pol_sigma_r2"/>
</dbReference>
<dbReference type="STRING" id="34027.SAMN05421829_103372"/>
<evidence type="ECO:0000313" key="11">
    <source>
        <dbReference type="Proteomes" id="UP000186819"/>
    </source>
</evidence>
<dbReference type="GO" id="GO:0003899">
    <property type="term" value="F:DNA-directed RNA polymerase activity"/>
    <property type="evidence" value="ECO:0007669"/>
    <property type="project" value="InterPro"/>
</dbReference>
<keyword evidence="3 6" id="KW-0731">Sigma factor</keyword>
<evidence type="ECO:0000256" key="1">
    <source>
        <dbReference type="ARBA" id="ARBA00022490"/>
    </source>
</evidence>
<evidence type="ECO:0000259" key="8">
    <source>
        <dbReference type="PROSITE" id="PS00715"/>
    </source>
</evidence>
<dbReference type="PROSITE" id="PS00716">
    <property type="entry name" value="SIGMA70_2"/>
    <property type="match status" value="1"/>
</dbReference>
<dbReference type="EMBL" id="FTMD01000003">
    <property type="protein sequence ID" value="SIQ32591.1"/>
    <property type="molecule type" value="Genomic_DNA"/>
</dbReference>
<dbReference type="InterPro" id="IPR007624">
    <property type="entry name" value="RNA_pol_sigma70_r3"/>
</dbReference>
<dbReference type="InterPro" id="IPR007627">
    <property type="entry name" value="RNA_pol_sigma70_r2"/>
</dbReference>
<dbReference type="FunFam" id="1.10.1740.10:FF:000002">
    <property type="entry name" value="RNA polymerase sigma factor FliA"/>
    <property type="match status" value="1"/>
</dbReference>
<dbReference type="AlphaFoldDB" id="A0A1N6RUW9"/>
<dbReference type="Pfam" id="PF04545">
    <property type="entry name" value="Sigma70_r4"/>
    <property type="match status" value="1"/>
</dbReference>
<dbReference type="InterPro" id="IPR028617">
    <property type="entry name" value="Sigma70_FliA"/>
</dbReference>
<dbReference type="PANTHER" id="PTHR30385:SF7">
    <property type="entry name" value="RNA POLYMERASE SIGMA FACTOR FLIA"/>
    <property type="match status" value="1"/>
</dbReference>
<comment type="function">
    <text evidence="6">Sigma factors are initiation factors that promote the attachment of RNA polymerase to specific initiation sites and are then released. This sigma factor controls the expression of flagella-related genes.</text>
</comment>
<dbReference type="CDD" id="cd06171">
    <property type="entry name" value="Sigma70_r4"/>
    <property type="match status" value="1"/>
</dbReference>
<feature type="region of interest" description="Sigma-70 factor domain-4" evidence="6">
    <location>
        <begin position="222"/>
        <end position="270"/>
    </location>
</feature>
<gene>
    <name evidence="6" type="primary">fliA</name>
    <name evidence="10" type="ORF">SAMN05421829_103372</name>
</gene>
<dbReference type="InterPro" id="IPR012845">
    <property type="entry name" value="RNA_pol_sigma_FliA_WhiG"/>
</dbReference>
<feature type="short sequence motif" description="Interaction with polymerase core subunit RpoC" evidence="6">
    <location>
        <begin position="80"/>
        <end position="83"/>
    </location>
</feature>
<comment type="subcellular location">
    <subcellularLocation>
        <location evidence="6">Cytoplasm</location>
    </subcellularLocation>
</comment>
<dbReference type="InterPro" id="IPR007630">
    <property type="entry name" value="RNA_pol_sigma70_r4"/>
</dbReference>
<feature type="region of interest" description="Sigma-70 factor domain-2" evidence="6">
    <location>
        <begin position="53"/>
        <end position="125"/>
    </location>
</feature>
<evidence type="ECO:0000256" key="4">
    <source>
        <dbReference type="ARBA" id="ARBA00023125"/>
    </source>
</evidence>
<feature type="DNA-binding region" description="H-T-H motif" evidence="6">
    <location>
        <begin position="244"/>
        <end position="263"/>
    </location>
</feature>
<dbReference type="GO" id="GO:0003677">
    <property type="term" value="F:DNA binding"/>
    <property type="evidence" value="ECO:0007669"/>
    <property type="project" value="UniProtKB-UniRule"/>
</dbReference>
<keyword evidence="5 6" id="KW-0804">Transcription</keyword>
<dbReference type="PANTHER" id="PTHR30385">
    <property type="entry name" value="SIGMA FACTOR F FLAGELLAR"/>
    <property type="match status" value="1"/>
</dbReference>
<evidence type="ECO:0000256" key="7">
    <source>
        <dbReference type="SAM" id="MobiDB-lite"/>
    </source>
</evidence>
<dbReference type="PROSITE" id="PS00715">
    <property type="entry name" value="SIGMA70_1"/>
    <property type="match status" value="1"/>
</dbReference>
<feature type="region of interest" description="Sigma-70 factor domain-3" evidence="6">
    <location>
        <begin position="133"/>
        <end position="203"/>
    </location>
</feature>
<feature type="compositionally biased region" description="Low complexity" evidence="7">
    <location>
        <begin position="276"/>
        <end position="286"/>
    </location>
</feature>
<feature type="domain" description="RNA polymerase sigma-70" evidence="8">
    <location>
        <begin position="80"/>
        <end position="93"/>
    </location>
</feature>
<dbReference type="InterPro" id="IPR014284">
    <property type="entry name" value="RNA_pol_sigma-70_dom"/>
</dbReference>
<evidence type="ECO:0000256" key="3">
    <source>
        <dbReference type="ARBA" id="ARBA00023082"/>
    </source>
</evidence>
<dbReference type="InterPro" id="IPR000943">
    <property type="entry name" value="RNA_pol_sigma70"/>
</dbReference>
<dbReference type="Pfam" id="PF04539">
    <property type="entry name" value="Sigma70_r3"/>
    <property type="match status" value="1"/>
</dbReference>
<evidence type="ECO:0000256" key="2">
    <source>
        <dbReference type="ARBA" id="ARBA00023015"/>
    </source>
</evidence>
<comment type="similarity">
    <text evidence="6">Belongs to the sigma-70 factor family. FliA subfamily.</text>
</comment>
<dbReference type="GO" id="GO:0005737">
    <property type="term" value="C:cytoplasm"/>
    <property type="evidence" value="ECO:0007669"/>
    <property type="project" value="UniProtKB-SubCell"/>
</dbReference>
<evidence type="ECO:0000259" key="9">
    <source>
        <dbReference type="PROSITE" id="PS00716"/>
    </source>
</evidence>
<dbReference type="Proteomes" id="UP000186819">
    <property type="component" value="Unassembled WGS sequence"/>
</dbReference>
<dbReference type="NCBIfam" id="TIGR02479">
    <property type="entry name" value="FliA_WhiG"/>
    <property type="match status" value="1"/>
</dbReference>